<keyword evidence="4 7" id="KW-0812">Transmembrane</keyword>
<accession>A0A942YGS6</accession>
<dbReference type="Pfam" id="PF00482">
    <property type="entry name" value="T2SSF"/>
    <property type="match status" value="2"/>
</dbReference>
<feature type="transmembrane region" description="Helical" evidence="7">
    <location>
        <begin position="126"/>
        <end position="146"/>
    </location>
</feature>
<dbReference type="InterPro" id="IPR042094">
    <property type="entry name" value="T2SS_GspF_sf"/>
</dbReference>
<evidence type="ECO:0000259" key="8">
    <source>
        <dbReference type="Pfam" id="PF00482"/>
    </source>
</evidence>
<dbReference type="PANTHER" id="PTHR30012">
    <property type="entry name" value="GENERAL SECRETION PATHWAY PROTEIN"/>
    <property type="match status" value="1"/>
</dbReference>
<evidence type="ECO:0000256" key="5">
    <source>
        <dbReference type="ARBA" id="ARBA00022989"/>
    </source>
</evidence>
<dbReference type="NCBIfam" id="NF041012">
    <property type="entry name" value="T4P_ComGB"/>
    <property type="match status" value="1"/>
</dbReference>
<dbReference type="Proteomes" id="UP000681414">
    <property type="component" value="Unassembled WGS sequence"/>
</dbReference>
<feature type="transmembrane region" description="Helical" evidence="7">
    <location>
        <begin position="322"/>
        <end position="347"/>
    </location>
</feature>
<evidence type="ECO:0000256" key="6">
    <source>
        <dbReference type="ARBA" id="ARBA00023136"/>
    </source>
</evidence>
<keyword evidence="10" id="KW-1185">Reference proteome</keyword>
<feature type="domain" description="Type II secretion system protein GspF" evidence="8">
    <location>
        <begin position="28"/>
        <end position="147"/>
    </location>
</feature>
<dbReference type="InterPro" id="IPR018076">
    <property type="entry name" value="T2SS_GspF_dom"/>
</dbReference>
<dbReference type="Gene3D" id="1.20.81.30">
    <property type="entry name" value="Type II secretion system (T2SS), domain F"/>
    <property type="match status" value="2"/>
</dbReference>
<dbReference type="PRINTS" id="PR00812">
    <property type="entry name" value="BCTERIALGSPF"/>
</dbReference>
<keyword evidence="6 7" id="KW-0472">Membrane</keyword>
<proteinExistence type="inferred from homology"/>
<dbReference type="InterPro" id="IPR003004">
    <property type="entry name" value="GspF/PilC"/>
</dbReference>
<dbReference type="GO" id="GO:0005886">
    <property type="term" value="C:plasma membrane"/>
    <property type="evidence" value="ECO:0007669"/>
    <property type="project" value="UniProtKB-SubCell"/>
</dbReference>
<dbReference type="EMBL" id="JAGYPG010000001">
    <property type="protein sequence ID" value="MBS4194675.1"/>
    <property type="molecule type" value="Genomic_DNA"/>
</dbReference>
<comment type="similarity">
    <text evidence="2">Belongs to the GSP F family.</text>
</comment>
<evidence type="ECO:0000256" key="7">
    <source>
        <dbReference type="SAM" id="Phobius"/>
    </source>
</evidence>
<evidence type="ECO:0000256" key="1">
    <source>
        <dbReference type="ARBA" id="ARBA00004651"/>
    </source>
</evidence>
<keyword evidence="5 7" id="KW-1133">Transmembrane helix</keyword>
<evidence type="ECO:0000256" key="4">
    <source>
        <dbReference type="ARBA" id="ARBA00022692"/>
    </source>
</evidence>
<dbReference type="RefSeq" id="WP_213123839.1">
    <property type="nucleotide sequence ID" value="NZ_JAGYPG010000001.1"/>
</dbReference>
<evidence type="ECO:0000256" key="2">
    <source>
        <dbReference type="ARBA" id="ARBA00005745"/>
    </source>
</evidence>
<name>A0A942YGS6_9BACI</name>
<comment type="caution">
    <text evidence="9">The sequence shown here is derived from an EMBL/GenBank/DDBJ whole genome shotgun (WGS) entry which is preliminary data.</text>
</comment>
<gene>
    <name evidence="9" type="ORF">KHA97_06255</name>
</gene>
<evidence type="ECO:0000313" key="9">
    <source>
        <dbReference type="EMBL" id="MBS4194675.1"/>
    </source>
</evidence>
<keyword evidence="3" id="KW-1003">Cell membrane</keyword>
<sequence>MATYLLKNMSVGLLNRKNKLTLKEQGIFLTRASDMLQNGFTLLEVLHFFMKLDNKKHYMMDSMIKDLKKGNKIHEVFLKHHFDQEACVQLFFSEKHGFLAEALLESGVYLQRKDQERKKIFKIMQYPLILLFILLLVAILLNTLLLPRFQYLYQSMGYEPTVGIKLILHFMQNVPFYVLLSMLFGISILLFMKRHFRKKSALEIAAFFSSFPLINSFYKLYQTIFLSREWGYLLRSGFSINEIIMIMESQTFRPLLQESAQQLKSMLLVGHSFGDALSELSFIEKEMVYIVNHGDKNGRIEKELLYYSQHCLQKLEGKTESIFLVVQPIIFSFIGIIVVTIYMSIFLPMFQMMDSI</sequence>
<dbReference type="PANTHER" id="PTHR30012:SF0">
    <property type="entry name" value="TYPE II SECRETION SYSTEM PROTEIN F-RELATED"/>
    <property type="match status" value="1"/>
</dbReference>
<dbReference type="AlphaFoldDB" id="A0A942YGS6"/>
<dbReference type="InterPro" id="IPR047692">
    <property type="entry name" value="T4P_ComGB"/>
</dbReference>
<evidence type="ECO:0000256" key="3">
    <source>
        <dbReference type="ARBA" id="ARBA00022475"/>
    </source>
</evidence>
<comment type="subcellular location">
    <subcellularLocation>
        <location evidence="1">Cell membrane</location>
        <topology evidence="1">Multi-pass membrane protein</topology>
    </subcellularLocation>
</comment>
<protein>
    <submittedName>
        <fullName evidence="9">Type II secretion system F family protein</fullName>
    </submittedName>
</protein>
<feature type="transmembrane region" description="Helical" evidence="7">
    <location>
        <begin position="166"/>
        <end position="192"/>
    </location>
</feature>
<feature type="domain" description="Type II secretion system protein GspF" evidence="8">
    <location>
        <begin position="227"/>
        <end position="348"/>
    </location>
</feature>
<reference evidence="9 10" key="1">
    <citation type="submission" date="2021-05" db="EMBL/GenBank/DDBJ databases">
        <title>Novel Bacillus species.</title>
        <authorList>
            <person name="Liu G."/>
        </authorList>
    </citation>
    <scope>NUCLEOTIDE SEQUENCE [LARGE SCALE GENOMIC DNA]</scope>
    <source>
        <strain evidence="10">FJAT-49780</strain>
    </source>
</reference>
<evidence type="ECO:0000313" key="10">
    <source>
        <dbReference type="Proteomes" id="UP000681414"/>
    </source>
</evidence>
<organism evidence="9 10">
    <name type="scientific">Lederbergia citri</name>
    <dbReference type="NCBI Taxonomy" id="2833580"/>
    <lineage>
        <taxon>Bacteria</taxon>
        <taxon>Bacillati</taxon>
        <taxon>Bacillota</taxon>
        <taxon>Bacilli</taxon>
        <taxon>Bacillales</taxon>
        <taxon>Bacillaceae</taxon>
        <taxon>Lederbergia</taxon>
    </lineage>
</organism>